<dbReference type="AlphaFoldDB" id="A0A6G1L7Q4"/>
<keyword evidence="2" id="KW-1185">Reference proteome</keyword>
<accession>A0A6G1L7Q4</accession>
<sequence>MHDDAFARAELKVHDVGRRVLALLSKHDDLRNDLQAAQTLPRHLWKYCFRLAHLVVGAGDTSRFISWLQLTPDRPQSEAERSRYKETNAWKAGVLDAILHAELQWSTTGSGYSDSADGGIDLWLALWRDLQGHKQAGDESRTPWSVLVPAMSGLAQALAKRKFTGTSPEKYEAFAAVVAQQHLPDGQKFEDAKREIARELDKAVQND</sequence>
<gene>
    <name evidence="1" type="ORF">EJ03DRAFT_351719</name>
</gene>
<dbReference type="Proteomes" id="UP000799436">
    <property type="component" value="Unassembled WGS sequence"/>
</dbReference>
<organism evidence="1 2">
    <name type="scientific">Teratosphaeria nubilosa</name>
    <dbReference type="NCBI Taxonomy" id="161662"/>
    <lineage>
        <taxon>Eukaryota</taxon>
        <taxon>Fungi</taxon>
        <taxon>Dikarya</taxon>
        <taxon>Ascomycota</taxon>
        <taxon>Pezizomycotina</taxon>
        <taxon>Dothideomycetes</taxon>
        <taxon>Dothideomycetidae</taxon>
        <taxon>Mycosphaerellales</taxon>
        <taxon>Teratosphaeriaceae</taxon>
        <taxon>Teratosphaeria</taxon>
    </lineage>
</organism>
<proteinExistence type="predicted"/>
<reference evidence="1" key="1">
    <citation type="journal article" date="2020" name="Stud. Mycol.">
        <title>101 Dothideomycetes genomes: a test case for predicting lifestyles and emergence of pathogens.</title>
        <authorList>
            <person name="Haridas S."/>
            <person name="Albert R."/>
            <person name="Binder M."/>
            <person name="Bloem J."/>
            <person name="Labutti K."/>
            <person name="Salamov A."/>
            <person name="Andreopoulos B."/>
            <person name="Baker S."/>
            <person name="Barry K."/>
            <person name="Bills G."/>
            <person name="Bluhm B."/>
            <person name="Cannon C."/>
            <person name="Castanera R."/>
            <person name="Culley D."/>
            <person name="Daum C."/>
            <person name="Ezra D."/>
            <person name="Gonzalez J."/>
            <person name="Henrissat B."/>
            <person name="Kuo A."/>
            <person name="Liang C."/>
            <person name="Lipzen A."/>
            <person name="Lutzoni F."/>
            <person name="Magnuson J."/>
            <person name="Mondo S."/>
            <person name="Nolan M."/>
            <person name="Ohm R."/>
            <person name="Pangilinan J."/>
            <person name="Park H.-J."/>
            <person name="Ramirez L."/>
            <person name="Alfaro M."/>
            <person name="Sun H."/>
            <person name="Tritt A."/>
            <person name="Yoshinaga Y."/>
            <person name="Zwiers L.-H."/>
            <person name="Turgeon B."/>
            <person name="Goodwin S."/>
            <person name="Spatafora J."/>
            <person name="Crous P."/>
            <person name="Grigoriev I."/>
        </authorList>
    </citation>
    <scope>NUCLEOTIDE SEQUENCE</scope>
    <source>
        <strain evidence="1">CBS 116005</strain>
    </source>
</reference>
<evidence type="ECO:0000313" key="1">
    <source>
        <dbReference type="EMBL" id="KAF2768875.1"/>
    </source>
</evidence>
<protein>
    <submittedName>
        <fullName evidence="1">Uncharacterized protein</fullName>
    </submittedName>
</protein>
<name>A0A6G1L7Q4_9PEZI</name>
<evidence type="ECO:0000313" key="2">
    <source>
        <dbReference type="Proteomes" id="UP000799436"/>
    </source>
</evidence>
<dbReference type="EMBL" id="ML995839">
    <property type="protein sequence ID" value="KAF2768875.1"/>
    <property type="molecule type" value="Genomic_DNA"/>
</dbReference>